<dbReference type="SUPFAM" id="SSF53335">
    <property type="entry name" value="S-adenosyl-L-methionine-dependent methyltransferases"/>
    <property type="match status" value="1"/>
</dbReference>
<organism evidence="1 2">
    <name type="scientific">Blastococcus colisei</name>
    <dbReference type="NCBI Taxonomy" id="1564162"/>
    <lineage>
        <taxon>Bacteria</taxon>
        <taxon>Bacillati</taxon>
        <taxon>Actinomycetota</taxon>
        <taxon>Actinomycetes</taxon>
        <taxon>Geodermatophilales</taxon>
        <taxon>Geodermatophilaceae</taxon>
        <taxon>Blastococcus</taxon>
    </lineage>
</organism>
<evidence type="ECO:0000313" key="1">
    <source>
        <dbReference type="EMBL" id="TQN37943.1"/>
    </source>
</evidence>
<accession>A0A543P1N9</accession>
<dbReference type="InterPro" id="IPR029063">
    <property type="entry name" value="SAM-dependent_MTases_sf"/>
</dbReference>
<sequence length="258" mass="28547">MPRAYLRLNHGLTQAFQLIRGLVDGLWLGLASRRVLYGIDAAFYASQGQYVAEEYTRSGLTDWENAAVSEYFQHCTDIVVTGAGGGREVLALAGNGRRVTGFEPNEGMVTFGRTILEGRSDASLLVAPRDGWPALDATFDGAVIGWGSYTHIAGRRRRVDFLRQTRSHLVAGSPLLVSVYTRPSRTRYHRAVRWVAQPLRALRRGAPIDLGDGFAPMYAHHFTREELAAELADAGFRLEVWRPRPFAHAVAVAVDPLE</sequence>
<name>A0A543P1N9_9ACTN</name>
<protein>
    <submittedName>
        <fullName evidence="1">Ubiquinone/menaquinone biosynthesis C-methylase UbiE</fullName>
    </submittedName>
</protein>
<dbReference type="Gene3D" id="3.40.50.150">
    <property type="entry name" value="Vaccinia Virus protein VP39"/>
    <property type="match status" value="1"/>
</dbReference>
<gene>
    <name evidence="1" type="ORF">FHU33_4616</name>
</gene>
<keyword evidence="2" id="KW-1185">Reference proteome</keyword>
<keyword evidence="1" id="KW-0808">Transferase</keyword>
<keyword evidence="1" id="KW-0830">Ubiquinone</keyword>
<dbReference type="AlphaFoldDB" id="A0A543P1N9"/>
<evidence type="ECO:0000313" key="2">
    <source>
        <dbReference type="Proteomes" id="UP000319865"/>
    </source>
</evidence>
<comment type="caution">
    <text evidence="1">The sequence shown here is derived from an EMBL/GenBank/DDBJ whole genome shotgun (WGS) entry which is preliminary data.</text>
</comment>
<dbReference type="EMBL" id="VFQE01000002">
    <property type="protein sequence ID" value="TQN37943.1"/>
    <property type="molecule type" value="Genomic_DNA"/>
</dbReference>
<dbReference type="GO" id="GO:0008168">
    <property type="term" value="F:methyltransferase activity"/>
    <property type="evidence" value="ECO:0007669"/>
    <property type="project" value="UniProtKB-KW"/>
</dbReference>
<reference evidence="1 2" key="1">
    <citation type="submission" date="2019-06" db="EMBL/GenBank/DDBJ databases">
        <title>Sequencing the genomes of 1000 actinobacteria strains.</title>
        <authorList>
            <person name="Klenk H.-P."/>
        </authorList>
    </citation>
    <scope>NUCLEOTIDE SEQUENCE [LARGE SCALE GENOMIC DNA]</scope>
    <source>
        <strain evidence="1 2">DSM 46837</strain>
    </source>
</reference>
<keyword evidence="1" id="KW-0489">Methyltransferase</keyword>
<proteinExistence type="predicted"/>
<dbReference type="Proteomes" id="UP000319865">
    <property type="component" value="Unassembled WGS sequence"/>
</dbReference>
<dbReference type="GO" id="GO:0032259">
    <property type="term" value="P:methylation"/>
    <property type="evidence" value="ECO:0007669"/>
    <property type="project" value="UniProtKB-KW"/>
</dbReference>